<sequence length="203" mass="22587">MAGLAVPIIEAAAVELGPVLARAGVALLGGLGLAGTASLSSDTPKDESKAKTDAKAVPRTGEKCKKCPPEDSGQPLRRNHHMSAHARNYQGRITGRPYSVEEGWSEEWVWLGTDFDGFLPAECLLQEAKSLYAKFLERDKYGELQPREWFDGHEDLQNALIRQAKKVNANPPARLKWYFEEADTREFMLPYLSTYRVQSVVQP</sequence>
<dbReference type="InterPro" id="IPR028904">
    <property type="entry name" value="Tox-REase-5_dom"/>
</dbReference>
<feature type="domain" description="Tox-REase-5" evidence="2">
    <location>
        <begin position="87"/>
        <end position="181"/>
    </location>
</feature>
<feature type="compositionally biased region" description="Basic and acidic residues" evidence="1">
    <location>
        <begin position="43"/>
        <end position="69"/>
    </location>
</feature>
<reference evidence="3 4" key="1">
    <citation type="submission" date="2015-05" db="EMBL/GenBank/DDBJ databases">
        <title>Draft genome of Burkholderia cepacia LK29.</title>
        <authorList>
            <person name="Chan X.Y."/>
        </authorList>
    </citation>
    <scope>NUCLEOTIDE SEQUENCE [LARGE SCALE GENOMIC DNA]</scope>
    <source>
        <strain evidence="3 4">LK29</strain>
    </source>
</reference>
<dbReference type="PATRIC" id="fig|292.27.peg.4636"/>
<dbReference type="AlphaFoldDB" id="A0A0J5WU51"/>
<organism evidence="3 4">
    <name type="scientific">Burkholderia cepacia</name>
    <name type="common">Pseudomonas cepacia</name>
    <dbReference type="NCBI Taxonomy" id="292"/>
    <lineage>
        <taxon>Bacteria</taxon>
        <taxon>Pseudomonadati</taxon>
        <taxon>Pseudomonadota</taxon>
        <taxon>Betaproteobacteria</taxon>
        <taxon>Burkholderiales</taxon>
        <taxon>Burkholderiaceae</taxon>
        <taxon>Burkholderia</taxon>
        <taxon>Burkholderia cepacia complex</taxon>
    </lineage>
</organism>
<accession>A0A0J5WU51</accession>
<evidence type="ECO:0000313" key="3">
    <source>
        <dbReference type="EMBL" id="KML54212.1"/>
    </source>
</evidence>
<feature type="region of interest" description="Disordered" evidence="1">
    <location>
        <begin position="37"/>
        <end position="78"/>
    </location>
</feature>
<evidence type="ECO:0000256" key="1">
    <source>
        <dbReference type="SAM" id="MobiDB-lite"/>
    </source>
</evidence>
<dbReference type="Pfam" id="PF15648">
    <property type="entry name" value="Tox-REase-5"/>
    <property type="match status" value="1"/>
</dbReference>
<gene>
    <name evidence="3" type="ORF">VL15_21650</name>
</gene>
<dbReference type="Proteomes" id="UP000036338">
    <property type="component" value="Unassembled WGS sequence"/>
</dbReference>
<name>A0A0J5WU51_BURCE</name>
<dbReference type="EMBL" id="LDWR01000040">
    <property type="protein sequence ID" value="KML54212.1"/>
    <property type="molecule type" value="Genomic_DNA"/>
</dbReference>
<proteinExistence type="predicted"/>
<protein>
    <recommendedName>
        <fullName evidence="2">Tox-REase-5 domain-containing protein</fullName>
    </recommendedName>
</protein>
<evidence type="ECO:0000259" key="2">
    <source>
        <dbReference type="Pfam" id="PF15648"/>
    </source>
</evidence>
<evidence type="ECO:0000313" key="4">
    <source>
        <dbReference type="Proteomes" id="UP000036338"/>
    </source>
</evidence>
<comment type="caution">
    <text evidence="3">The sequence shown here is derived from an EMBL/GenBank/DDBJ whole genome shotgun (WGS) entry which is preliminary data.</text>
</comment>